<dbReference type="Proteomes" id="UP000326837">
    <property type="component" value="Chromosome"/>
</dbReference>
<dbReference type="AlphaFoldDB" id="A0A5K7XAY9"/>
<feature type="coiled-coil region" evidence="1">
    <location>
        <begin position="94"/>
        <end position="121"/>
    </location>
</feature>
<proteinExistence type="predicted"/>
<keyword evidence="1" id="KW-0175">Coiled coil</keyword>
<dbReference type="EMBL" id="AP021861">
    <property type="protein sequence ID" value="BBO31513.1"/>
    <property type="molecule type" value="Genomic_DNA"/>
</dbReference>
<organism evidence="2 3">
    <name type="scientific">Lacipirellula parvula</name>
    <dbReference type="NCBI Taxonomy" id="2650471"/>
    <lineage>
        <taxon>Bacteria</taxon>
        <taxon>Pseudomonadati</taxon>
        <taxon>Planctomycetota</taxon>
        <taxon>Planctomycetia</taxon>
        <taxon>Pirellulales</taxon>
        <taxon>Lacipirellulaceae</taxon>
        <taxon>Lacipirellula</taxon>
    </lineage>
</organism>
<dbReference type="RefSeq" id="WP_152097650.1">
    <property type="nucleotide sequence ID" value="NZ_AP021861.1"/>
</dbReference>
<evidence type="ECO:0000313" key="2">
    <source>
        <dbReference type="EMBL" id="BBO31513.1"/>
    </source>
</evidence>
<gene>
    <name evidence="2" type="ORF">PLANPX_1125</name>
</gene>
<protein>
    <submittedName>
        <fullName evidence="2">Uncharacterized protein</fullName>
    </submittedName>
</protein>
<keyword evidence="3" id="KW-1185">Reference proteome</keyword>
<evidence type="ECO:0000256" key="1">
    <source>
        <dbReference type="SAM" id="Coils"/>
    </source>
</evidence>
<dbReference type="KEGG" id="lpav:PLANPX_1125"/>
<reference evidence="3" key="1">
    <citation type="submission" date="2019-10" db="EMBL/GenBank/DDBJ databases">
        <title>Lacipirellula parvula gen. nov., sp. nov., representing a lineage of planctomycetes widespread in freshwater anoxic habitats, and description of the family Lacipirellulaceae.</title>
        <authorList>
            <person name="Dedysh S.N."/>
            <person name="Kulichevskaya I.S."/>
            <person name="Beletsky A.V."/>
            <person name="Rakitin A.L."/>
            <person name="Mardanov A.V."/>
            <person name="Ivanova A.A."/>
            <person name="Saltykova V.X."/>
            <person name="Rijpstra W.I.C."/>
            <person name="Sinninghe Damste J.S."/>
            <person name="Ravin N.V."/>
        </authorList>
    </citation>
    <scope>NUCLEOTIDE SEQUENCE [LARGE SCALE GENOMIC DNA]</scope>
    <source>
        <strain evidence="3">PX69</strain>
    </source>
</reference>
<accession>A0A5K7XAY9</accession>
<evidence type="ECO:0000313" key="3">
    <source>
        <dbReference type="Proteomes" id="UP000326837"/>
    </source>
</evidence>
<sequence>MPYNDSDLDAFLDEALPPERMAELEIALRDDEALKQQLTVVLGRRDAGVHSLGAIWRRRRMSCPSREQLGSHLLGVLDLGHDDYVRFHLEVIACRTCQASLEDLRDQHSSAEEEVVVKRRTRYFQSSAGYLSDRVPK</sequence>
<name>A0A5K7XAY9_9BACT</name>